<dbReference type="Gene3D" id="2.40.30.170">
    <property type="match status" value="1"/>
</dbReference>
<feature type="region of interest" description="Disordered" evidence="4">
    <location>
        <begin position="621"/>
        <end position="640"/>
    </location>
</feature>
<dbReference type="InterPro" id="IPR011992">
    <property type="entry name" value="EF-hand-dom_pair"/>
</dbReference>
<gene>
    <name evidence="7" type="ORF">Q31b_48940</name>
</gene>
<dbReference type="Proteomes" id="UP000315471">
    <property type="component" value="Unassembled WGS sequence"/>
</dbReference>
<dbReference type="PROSITE" id="PS00018">
    <property type="entry name" value="EF_HAND_1"/>
    <property type="match status" value="1"/>
</dbReference>
<dbReference type="Gene3D" id="2.40.420.20">
    <property type="match status" value="1"/>
</dbReference>
<dbReference type="Pfam" id="PF13202">
    <property type="entry name" value="EF-hand_5"/>
    <property type="match status" value="1"/>
</dbReference>
<comment type="caution">
    <text evidence="7">The sequence shown here is derived from an EMBL/GenBank/DDBJ whole genome shotgun (WGS) entry which is preliminary data.</text>
</comment>
<reference evidence="7 8" key="1">
    <citation type="submission" date="2019-02" db="EMBL/GenBank/DDBJ databases">
        <title>Deep-cultivation of Planctomycetes and their phenomic and genomic characterization uncovers novel biology.</title>
        <authorList>
            <person name="Wiegand S."/>
            <person name="Jogler M."/>
            <person name="Boedeker C."/>
            <person name="Pinto D."/>
            <person name="Vollmers J."/>
            <person name="Rivas-Marin E."/>
            <person name="Kohn T."/>
            <person name="Peeters S.H."/>
            <person name="Heuer A."/>
            <person name="Rast P."/>
            <person name="Oberbeckmann S."/>
            <person name="Bunk B."/>
            <person name="Jeske O."/>
            <person name="Meyerdierks A."/>
            <person name="Storesund J.E."/>
            <person name="Kallscheuer N."/>
            <person name="Luecker S."/>
            <person name="Lage O.M."/>
            <person name="Pohl T."/>
            <person name="Merkel B.J."/>
            <person name="Hornburger P."/>
            <person name="Mueller R.-W."/>
            <person name="Bruemmer F."/>
            <person name="Labrenz M."/>
            <person name="Spormann A.M."/>
            <person name="Op Den Camp H."/>
            <person name="Overmann J."/>
            <person name="Amann R."/>
            <person name="Jetten M.S.M."/>
            <person name="Mascher T."/>
            <person name="Medema M.H."/>
            <person name="Devos D.P."/>
            <person name="Kaster A.-K."/>
            <person name="Ovreas L."/>
            <person name="Rohde M."/>
            <person name="Galperin M.Y."/>
            <person name="Jogler C."/>
        </authorList>
    </citation>
    <scope>NUCLEOTIDE SEQUENCE [LARGE SCALE GENOMIC DNA]</scope>
    <source>
        <strain evidence="7 8">Q31b</strain>
    </source>
</reference>
<feature type="domain" description="EF-hand" evidence="6">
    <location>
        <begin position="591"/>
        <end position="626"/>
    </location>
</feature>
<dbReference type="GO" id="GO:0030313">
    <property type="term" value="C:cell envelope"/>
    <property type="evidence" value="ECO:0007669"/>
    <property type="project" value="UniProtKB-SubCell"/>
</dbReference>
<sequence>MNLLLNYFFERPQQSVSDVVVTRRRSRRRQRPVRTGRILLVLLLVVAAVSASGWYGYSYLDDRAAGIKQEDLITATVCVGPFDHIVIEQGEIESSSNIEVICEVEARGGSGTPILWVIDEGTRVSKGDKLVELDASQLEVTLKDNRIQVITAESALASANALLEQATIARQEYLEGVYKTEEKAIQSEIAIAEQELRKAQLALESSERLVAKGLVKSLQLDADRYSVANASNQLESAKGRLTVLQELTRKKMLVQFDSDINAAKADVAAKQSSFEEERQELLDVQEQIANCVIYAPADGVVVHANRYSRRGGDSEFVVEAGATVRERQAIIRLPDPTRMQVKCKVNESRITLIEPGMPARIAIDAIVGMELRGVVVKVNRYAEPGSWYSSSIKEYAVWIEIIDPPDNIRTGMTAEAQIFVEQLDDAIQIPIQGLYEHGGEMYSLVQKGPQTFETRKVKVDATNDAMASITDGVEEDESIVLNLRSHLSLLDLPELDQVDNSDMRDISERMRNETGDGENSLRTDLEASIANADPSMVEKMESRIRSDGNPDGSSGAALGGMPNPAAIAGLSMDLYDTDSDGMISTTEIDAIDDPNRRDSMSAADTNGDGNVSRAELIEAIRKRTGNASGGPGGRGGGERS</sequence>
<evidence type="ECO:0000313" key="7">
    <source>
        <dbReference type="EMBL" id="TWU36613.1"/>
    </source>
</evidence>
<dbReference type="SUPFAM" id="SSF47473">
    <property type="entry name" value="EF-hand"/>
    <property type="match status" value="1"/>
</dbReference>
<evidence type="ECO:0000256" key="1">
    <source>
        <dbReference type="ARBA" id="ARBA00004196"/>
    </source>
</evidence>
<keyword evidence="2 3" id="KW-0175">Coiled coil</keyword>
<evidence type="ECO:0000256" key="3">
    <source>
        <dbReference type="SAM" id="Coils"/>
    </source>
</evidence>
<feature type="compositionally biased region" description="Gly residues" evidence="4">
    <location>
        <begin position="627"/>
        <end position="640"/>
    </location>
</feature>
<keyword evidence="5" id="KW-0812">Transmembrane</keyword>
<keyword evidence="5" id="KW-0472">Membrane</keyword>
<dbReference type="InterPro" id="IPR050465">
    <property type="entry name" value="UPF0194_transport"/>
</dbReference>
<dbReference type="PROSITE" id="PS50222">
    <property type="entry name" value="EF_HAND_2"/>
    <property type="match status" value="1"/>
</dbReference>
<dbReference type="OrthoDB" id="259669at2"/>
<evidence type="ECO:0000256" key="4">
    <source>
        <dbReference type="SAM" id="MobiDB-lite"/>
    </source>
</evidence>
<name>A0A5C6DH31_9BACT</name>
<dbReference type="GO" id="GO:0005509">
    <property type="term" value="F:calcium ion binding"/>
    <property type="evidence" value="ECO:0007669"/>
    <property type="project" value="InterPro"/>
</dbReference>
<comment type="subcellular location">
    <subcellularLocation>
        <location evidence="1">Cell envelope</location>
    </subcellularLocation>
</comment>
<keyword evidence="5" id="KW-1133">Transmembrane helix</keyword>
<feature type="region of interest" description="Disordered" evidence="4">
    <location>
        <begin position="537"/>
        <end position="560"/>
    </location>
</feature>
<organism evidence="7 8">
    <name type="scientific">Novipirellula aureliae</name>
    <dbReference type="NCBI Taxonomy" id="2527966"/>
    <lineage>
        <taxon>Bacteria</taxon>
        <taxon>Pseudomonadati</taxon>
        <taxon>Planctomycetota</taxon>
        <taxon>Planctomycetia</taxon>
        <taxon>Pirellulales</taxon>
        <taxon>Pirellulaceae</taxon>
        <taxon>Novipirellula</taxon>
    </lineage>
</organism>
<dbReference type="AlphaFoldDB" id="A0A5C6DH31"/>
<accession>A0A5C6DH31</accession>
<evidence type="ECO:0000313" key="8">
    <source>
        <dbReference type="Proteomes" id="UP000315471"/>
    </source>
</evidence>
<evidence type="ECO:0000259" key="6">
    <source>
        <dbReference type="PROSITE" id="PS50222"/>
    </source>
</evidence>
<keyword evidence="8" id="KW-1185">Reference proteome</keyword>
<feature type="coiled-coil region" evidence="3">
    <location>
        <begin position="182"/>
        <end position="280"/>
    </location>
</feature>
<dbReference type="InterPro" id="IPR018247">
    <property type="entry name" value="EF_Hand_1_Ca_BS"/>
</dbReference>
<dbReference type="Gene3D" id="1.10.238.10">
    <property type="entry name" value="EF-hand"/>
    <property type="match status" value="1"/>
</dbReference>
<evidence type="ECO:0000256" key="5">
    <source>
        <dbReference type="SAM" id="Phobius"/>
    </source>
</evidence>
<proteinExistence type="predicted"/>
<feature type="transmembrane region" description="Helical" evidence="5">
    <location>
        <begin position="38"/>
        <end position="57"/>
    </location>
</feature>
<dbReference type="PANTHER" id="PTHR32347:SF23">
    <property type="entry name" value="BLL5650 PROTEIN"/>
    <property type="match status" value="1"/>
</dbReference>
<feature type="region of interest" description="Disordered" evidence="4">
    <location>
        <begin position="587"/>
        <end position="612"/>
    </location>
</feature>
<dbReference type="PANTHER" id="PTHR32347">
    <property type="entry name" value="EFFLUX SYSTEM COMPONENT YKNX-RELATED"/>
    <property type="match status" value="1"/>
</dbReference>
<feature type="compositionally biased region" description="Basic and acidic residues" evidence="4">
    <location>
        <begin position="537"/>
        <end position="548"/>
    </location>
</feature>
<dbReference type="EMBL" id="SJPY01000008">
    <property type="protein sequence ID" value="TWU36613.1"/>
    <property type="molecule type" value="Genomic_DNA"/>
</dbReference>
<protein>
    <submittedName>
        <fullName evidence="7">Macrolide transporter subunit MacA</fullName>
    </submittedName>
</protein>
<evidence type="ECO:0000256" key="2">
    <source>
        <dbReference type="ARBA" id="ARBA00023054"/>
    </source>
</evidence>
<dbReference type="InterPro" id="IPR002048">
    <property type="entry name" value="EF_hand_dom"/>
</dbReference>